<dbReference type="OrthoDB" id="4121259at2"/>
<dbReference type="AlphaFoldDB" id="A0A1Z2L6U9"/>
<dbReference type="PANTHER" id="PTHR34473">
    <property type="entry name" value="UPF0699 TRANSMEMBRANE PROTEIN YDBS"/>
    <property type="match status" value="1"/>
</dbReference>
<feature type="transmembrane region" description="Helical" evidence="1">
    <location>
        <begin position="169"/>
        <end position="188"/>
    </location>
</feature>
<feature type="transmembrane region" description="Helical" evidence="1">
    <location>
        <begin position="12"/>
        <end position="34"/>
    </location>
</feature>
<sequence length="508" mass="54002">MSTPWRTLDPRTVLVHCAWLGAPLGSLGLTALATGGRLDARAWITLGVVGAVFACLTTAGLITWRRTRYRVTADSFELRTGLFTRRTRAIPLRRVRNVDLTANPVQRVLGLAVLRAGTGGHGGELSLDALARPEAVRLRAELLARAGAREAADPVLATADPRRLRYAPLTFWVFGGVFVTAGALWRVLDGIGVEPWRIGVVRRAFQEFGHSALWLTVPLALLAVTLLGVVGAVALYAENWWNYRLEWTDADTLRVRRGLFTTRSVSVERARLRGVTLREPLLLRAGGGASVRAVAGGLGDREENRRRSVVLPPAPRAEALRVCAGVLGGADGADGAGGAGASALSGEAVDGGGLRPHPRAALRRRVVRALAWAVPLPTAALAVTGWLFAPVLLYCAAGYALLAAPLAYALARDAYRGLGHGVRGRHLVVRSGTFGRETTVLERRAVQAWTFTDTPSGRRNGLVTATAAVAGGEDGYRIRDMSADDAALFADAATPGILAEFLAPSSVR</sequence>
<feature type="transmembrane region" description="Helical" evidence="1">
    <location>
        <begin position="391"/>
        <end position="411"/>
    </location>
</feature>
<feature type="transmembrane region" description="Helical" evidence="1">
    <location>
        <begin position="212"/>
        <end position="237"/>
    </location>
</feature>
<dbReference type="RefSeq" id="WP_087928057.1">
    <property type="nucleotide sequence ID" value="NZ_CP021744.1"/>
</dbReference>
<evidence type="ECO:0000259" key="2">
    <source>
        <dbReference type="Pfam" id="PF03703"/>
    </source>
</evidence>
<gene>
    <name evidence="3" type="ORF">SMD11_4435</name>
</gene>
<feature type="domain" description="YdbS-like PH" evidence="2">
    <location>
        <begin position="64"/>
        <end position="141"/>
    </location>
</feature>
<organism evidence="3 4">
    <name type="scientific">Streptomyces albireticuli</name>
    <dbReference type="NCBI Taxonomy" id="1940"/>
    <lineage>
        <taxon>Bacteria</taxon>
        <taxon>Bacillati</taxon>
        <taxon>Actinomycetota</taxon>
        <taxon>Actinomycetes</taxon>
        <taxon>Kitasatosporales</taxon>
        <taxon>Streptomycetaceae</taxon>
        <taxon>Streptomyces</taxon>
    </lineage>
</organism>
<dbReference type="Pfam" id="PF03703">
    <property type="entry name" value="bPH_2"/>
    <property type="match status" value="3"/>
</dbReference>
<reference evidence="3 4" key="1">
    <citation type="submission" date="2017-06" db="EMBL/GenBank/DDBJ databases">
        <title>Streptomyces albireticuli Genome sequencing and assembly.</title>
        <authorList>
            <person name="Wang Y."/>
            <person name="Du B."/>
            <person name="Ding Y."/>
            <person name="Liu H."/>
            <person name="Hou Q."/>
            <person name="Liu K."/>
            <person name="Yao L."/>
            <person name="Wang C."/>
        </authorList>
    </citation>
    <scope>NUCLEOTIDE SEQUENCE [LARGE SCALE GENOMIC DNA]</scope>
    <source>
        <strain evidence="3 4">MDJK11</strain>
    </source>
</reference>
<dbReference type="InterPro" id="IPR014529">
    <property type="entry name" value="UCP026631"/>
</dbReference>
<evidence type="ECO:0000313" key="4">
    <source>
        <dbReference type="Proteomes" id="UP000195755"/>
    </source>
</evidence>
<dbReference type="EMBL" id="CP021744">
    <property type="protein sequence ID" value="ARZ70037.1"/>
    <property type="molecule type" value="Genomic_DNA"/>
</dbReference>
<feature type="domain" description="YdbS-like PH" evidence="2">
    <location>
        <begin position="415"/>
        <end position="487"/>
    </location>
</feature>
<keyword evidence="1" id="KW-0472">Membrane</keyword>
<dbReference type="PANTHER" id="PTHR34473:SF2">
    <property type="entry name" value="UPF0699 TRANSMEMBRANE PROTEIN YDBT"/>
    <property type="match status" value="1"/>
</dbReference>
<feature type="domain" description="YdbS-like PH" evidence="2">
    <location>
        <begin position="242"/>
        <end position="321"/>
    </location>
</feature>
<evidence type="ECO:0000313" key="3">
    <source>
        <dbReference type="EMBL" id="ARZ70037.1"/>
    </source>
</evidence>
<protein>
    <submittedName>
        <fullName evidence="3">Membrane protein</fullName>
    </submittedName>
</protein>
<dbReference type="Proteomes" id="UP000195755">
    <property type="component" value="Chromosome"/>
</dbReference>
<dbReference type="InterPro" id="IPR005182">
    <property type="entry name" value="YdbS-like_PH"/>
</dbReference>
<proteinExistence type="predicted"/>
<keyword evidence="1" id="KW-0812">Transmembrane</keyword>
<evidence type="ECO:0000256" key="1">
    <source>
        <dbReference type="SAM" id="Phobius"/>
    </source>
</evidence>
<dbReference type="PIRSF" id="PIRSF026631">
    <property type="entry name" value="UCP026631"/>
    <property type="match status" value="1"/>
</dbReference>
<accession>A0A1Z2L6U9</accession>
<keyword evidence="1" id="KW-1133">Transmembrane helix</keyword>
<name>A0A1Z2L6U9_9ACTN</name>
<dbReference type="KEGG" id="salj:SMD11_4435"/>
<feature type="transmembrane region" description="Helical" evidence="1">
    <location>
        <begin position="40"/>
        <end position="62"/>
    </location>
</feature>
<feature type="transmembrane region" description="Helical" evidence="1">
    <location>
        <begin position="366"/>
        <end position="385"/>
    </location>
</feature>